<dbReference type="GO" id="GO:0005794">
    <property type="term" value="C:Golgi apparatus"/>
    <property type="evidence" value="ECO:0007669"/>
    <property type="project" value="TreeGrafter"/>
</dbReference>
<gene>
    <name evidence="2" type="ORF">FA15DRAFT_609812</name>
</gene>
<reference evidence="2 3" key="1">
    <citation type="journal article" date="2019" name="Nat. Ecol. Evol.">
        <title>Megaphylogeny resolves global patterns of mushroom evolution.</title>
        <authorList>
            <person name="Varga T."/>
            <person name="Krizsan K."/>
            <person name="Foldi C."/>
            <person name="Dima B."/>
            <person name="Sanchez-Garcia M."/>
            <person name="Sanchez-Ramirez S."/>
            <person name="Szollosi G.J."/>
            <person name="Szarkandi J.G."/>
            <person name="Papp V."/>
            <person name="Albert L."/>
            <person name="Andreopoulos W."/>
            <person name="Angelini C."/>
            <person name="Antonin V."/>
            <person name="Barry K.W."/>
            <person name="Bougher N.L."/>
            <person name="Buchanan P."/>
            <person name="Buyck B."/>
            <person name="Bense V."/>
            <person name="Catcheside P."/>
            <person name="Chovatia M."/>
            <person name="Cooper J."/>
            <person name="Damon W."/>
            <person name="Desjardin D."/>
            <person name="Finy P."/>
            <person name="Geml J."/>
            <person name="Haridas S."/>
            <person name="Hughes K."/>
            <person name="Justo A."/>
            <person name="Karasinski D."/>
            <person name="Kautmanova I."/>
            <person name="Kiss B."/>
            <person name="Kocsube S."/>
            <person name="Kotiranta H."/>
            <person name="LaButti K.M."/>
            <person name="Lechner B.E."/>
            <person name="Liimatainen K."/>
            <person name="Lipzen A."/>
            <person name="Lukacs Z."/>
            <person name="Mihaltcheva S."/>
            <person name="Morgado L.N."/>
            <person name="Niskanen T."/>
            <person name="Noordeloos M.E."/>
            <person name="Ohm R.A."/>
            <person name="Ortiz-Santana B."/>
            <person name="Ovrebo C."/>
            <person name="Racz N."/>
            <person name="Riley R."/>
            <person name="Savchenko A."/>
            <person name="Shiryaev A."/>
            <person name="Soop K."/>
            <person name="Spirin V."/>
            <person name="Szebenyi C."/>
            <person name="Tomsovsky M."/>
            <person name="Tulloss R.E."/>
            <person name="Uehling J."/>
            <person name="Grigoriev I.V."/>
            <person name="Vagvolgyi C."/>
            <person name="Papp T."/>
            <person name="Martin F.M."/>
            <person name="Miettinen O."/>
            <person name="Hibbett D.S."/>
            <person name="Nagy L.G."/>
        </authorList>
    </citation>
    <scope>NUCLEOTIDE SEQUENCE [LARGE SCALE GENOMIC DNA]</scope>
    <source>
        <strain evidence="2 3">CBS 121175</strain>
    </source>
</reference>
<feature type="compositionally biased region" description="Basic and acidic residues" evidence="1">
    <location>
        <begin position="114"/>
        <end position="126"/>
    </location>
</feature>
<feature type="region of interest" description="Disordered" evidence="1">
    <location>
        <begin position="230"/>
        <end position="284"/>
    </location>
</feature>
<proteinExistence type="predicted"/>
<dbReference type="OrthoDB" id="428342at2759"/>
<name>A0A5C3LAK1_COPMA</name>
<dbReference type="Gene3D" id="1.25.40.10">
    <property type="entry name" value="Tetratricopeptide repeat domain"/>
    <property type="match status" value="1"/>
</dbReference>
<dbReference type="Pfam" id="PF14559">
    <property type="entry name" value="TPR_19"/>
    <property type="match status" value="1"/>
</dbReference>
<dbReference type="PANTHER" id="PTHR21581">
    <property type="entry name" value="D-ALANYL-D-ALANINE CARBOXYPEPTIDASE"/>
    <property type="match status" value="1"/>
</dbReference>
<dbReference type="GO" id="GO:0030008">
    <property type="term" value="C:TRAPP complex"/>
    <property type="evidence" value="ECO:0007669"/>
    <property type="project" value="TreeGrafter"/>
</dbReference>
<dbReference type="STRING" id="230819.A0A5C3LAK1"/>
<feature type="region of interest" description="Disordered" evidence="1">
    <location>
        <begin position="95"/>
        <end position="129"/>
    </location>
</feature>
<protein>
    <submittedName>
        <fullName evidence="2">Uncharacterized protein</fullName>
    </submittedName>
</protein>
<dbReference type="SUPFAM" id="SSF48452">
    <property type="entry name" value="TPR-like"/>
    <property type="match status" value="1"/>
</dbReference>
<sequence length="702" mass="76721">MLLKKKRPSMPPSCESPATNTTAFPAAEHSLVPSSPPPSPTPNKRDRSTSLTVGSSSSSSPLRARLSTLTPSPSHLKSVVAKKVKRQIQRLDDALHTLPLARSRKTSGTPTATPEKRRDSKSRRVSEGGFASNLTPLFSSIAISFPSSPSSRSSTLASRSTSARKRTTSTPKDEDRYYDKRCQEIEERALRKRTISAPVVPAVVLIDNKRSAQMAASQHAVTSLMALSEEQGPYTEPEVPDPFLIDDEGDALSDDDEEKESSASGSSEGQAIASPAAADSVPLSASVSPSPLPLFAKPLPSILPPAFNSPNINKDVPPRPIDDLDDDDDVPEVSVPGLAIPTMFLPIPNTDPLTTLVNKYIYPPEKRPTRDVTGDWQNSDFHTLVMTNSWRALARMARDRIVASDPADVNLVLGLWYLRLSCLARLRLFNQTAAECTNLFTVLNAVEPEETREYLFDNILPFELEVMQTRLKYWSGDHMGYLDALSVLLSKCKLKARQAKGNEAVSSMWKERGARVILILASQLVEMKECIAATRLLEPLCQQKDVSGPALRSAVARIYLQVGNLDMAGKHFEIVAEDPTVDERQKRMNAALLASAQGDWASATSVLKEMIEKDNEDYAAVNNLSVALLSQGNLKEGIEVMETALKSSPSSVVVAEPFLFNLSTLYELQSTLGFEKKRQLLVEVAKWSGDGLKTSCLKLPSN</sequence>
<feature type="compositionally biased region" description="Acidic residues" evidence="1">
    <location>
        <begin position="244"/>
        <end position="259"/>
    </location>
</feature>
<evidence type="ECO:0000256" key="1">
    <source>
        <dbReference type="SAM" id="MobiDB-lite"/>
    </source>
</evidence>
<dbReference type="Proteomes" id="UP000307440">
    <property type="component" value="Unassembled WGS sequence"/>
</dbReference>
<feature type="region of interest" description="Disordered" evidence="1">
    <location>
        <begin position="146"/>
        <end position="179"/>
    </location>
</feature>
<evidence type="ECO:0000313" key="2">
    <source>
        <dbReference type="EMBL" id="TFK29705.1"/>
    </source>
</evidence>
<dbReference type="EMBL" id="ML210148">
    <property type="protein sequence ID" value="TFK29705.1"/>
    <property type="molecule type" value="Genomic_DNA"/>
</dbReference>
<keyword evidence="3" id="KW-1185">Reference proteome</keyword>
<dbReference type="PANTHER" id="PTHR21581:SF6">
    <property type="entry name" value="TRAFFICKING PROTEIN PARTICLE COMPLEX SUBUNIT 12"/>
    <property type="match status" value="1"/>
</dbReference>
<feature type="compositionally biased region" description="Low complexity" evidence="1">
    <location>
        <begin position="146"/>
        <end position="161"/>
    </location>
</feature>
<feature type="compositionally biased region" description="Low complexity" evidence="1">
    <location>
        <begin position="262"/>
        <end position="284"/>
    </location>
</feature>
<dbReference type="InterPro" id="IPR011990">
    <property type="entry name" value="TPR-like_helical_dom_sf"/>
</dbReference>
<feature type="region of interest" description="Disordered" evidence="1">
    <location>
        <begin position="1"/>
        <end position="78"/>
    </location>
</feature>
<feature type="compositionally biased region" description="Low complexity" evidence="1">
    <location>
        <begin position="49"/>
        <end position="70"/>
    </location>
</feature>
<dbReference type="AlphaFoldDB" id="A0A5C3LAK1"/>
<organism evidence="2 3">
    <name type="scientific">Coprinopsis marcescibilis</name>
    <name type="common">Agaric fungus</name>
    <name type="synonym">Psathyrella marcescibilis</name>
    <dbReference type="NCBI Taxonomy" id="230819"/>
    <lineage>
        <taxon>Eukaryota</taxon>
        <taxon>Fungi</taxon>
        <taxon>Dikarya</taxon>
        <taxon>Basidiomycota</taxon>
        <taxon>Agaricomycotina</taxon>
        <taxon>Agaricomycetes</taxon>
        <taxon>Agaricomycetidae</taxon>
        <taxon>Agaricales</taxon>
        <taxon>Agaricineae</taxon>
        <taxon>Psathyrellaceae</taxon>
        <taxon>Coprinopsis</taxon>
    </lineage>
</organism>
<accession>A0A5C3LAK1</accession>
<evidence type="ECO:0000313" key="3">
    <source>
        <dbReference type="Proteomes" id="UP000307440"/>
    </source>
</evidence>